<evidence type="ECO:0000313" key="7">
    <source>
        <dbReference type="Proteomes" id="UP000027059"/>
    </source>
</evidence>
<evidence type="ECO:0000313" key="6">
    <source>
        <dbReference type="EMBL" id="AIA30632.1"/>
    </source>
</evidence>
<evidence type="ECO:0000256" key="2">
    <source>
        <dbReference type="ARBA" id="ARBA00023002"/>
    </source>
</evidence>
<dbReference type="InterPro" id="IPR045087">
    <property type="entry name" value="Cu-oxidase_fam"/>
</dbReference>
<reference evidence="6 7" key="2">
    <citation type="journal article" date="2015" name="Biomed. Res. Int.">
        <title>Effects of Arsenite Resistance on the Growth and Functional Gene Expression of Leptospirillum ferriphilum and Acidithiobacillus thiooxidans in Pure Culture and Coculture.</title>
        <authorList>
            <person name="Jiang H."/>
            <person name="Liang Y."/>
            <person name="Yin H."/>
            <person name="Xiao Y."/>
            <person name="Guo X."/>
            <person name="Xu Y."/>
            <person name="Hu Q."/>
            <person name="Liu H."/>
            <person name="Liu X."/>
        </authorList>
    </citation>
    <scope>NUCLEOTIDE SEQUENCE [LARGE SCALE GENOMIC DNA]</scope>
    <source>
        <strain evidence="6 7">YSK</strain>
    </source>
</reference>
<feature type="domain" description="Plastocyanin-like" evidence="5">
    <location>
        <begin position="46"/>
        <end position="160"/>
    </location>
</feature>
<dbReference type="Pfam" id="PF07732">
    <property type="entry name" value="Cu-oxidase_3"/>
    <property type="match status" value="1"/>
</dbReference>
<evidence type="ECO:0000259" key="4">
    <source>
        <dbReference type="Pfam" id="PF07731"/>
    </source>
</evidence>
<dbReference type="SUPFAM" id="SSF49503">
    <property type="entry name" value="Cupredoxins"/>
    <property type="match status" value="2"/>
</dbReference>
<reference evidence="7" key="1">
    <citation type="submission" date="2014-02" db="EMBL/GenBank/DDBJ databases">
        <title>Complete genome sequence and comparative genomic analysis of the nitrogen-fixing bacterium Leptospirillum ferriphilum YSK.</title>
        <authorList>
            <person name="Guo X."/>
            <person name="Yin H."/>
            <person name="Liang Y."/>
            <person name="Hu Q."/>
            <person name="Ma L."/>
            <person name="Xiao Y."/>
            <person name="Zhang X."/>
            <person name="Qiu G."/>
            <person name="Liu X."/>
        </authorList>
    </citation>
    <scope>NUCLEOTIDE SEQUENCE [LARGE SCALE GENOMIC DNA]</scope>
    <source>
        <strain evidence="7">YSK</strain>
    </source>
</reference>
<gene>
    <name evidence="6" type="ORF">Y981_07320</name>
</gene>
<accession>A0A059XZI5</accession>
<proteinExistence type="predicted"/>
<evidence type="ECO:0000259" key="5">
    <source>
        <dbReference type="Pfam" id="PF07732"/>
    </source>
</evidence>
<evidence type="ECO:0000256" key="3">
    <source>
        <dbReference type="ARBA" id="ARBA00023008"/>
    </source>
</evidence>
<dbReference type="Gene3D" id="2.60.40.420">
    <property type="entry name" value="Cupredoxins - blue copper proteins"/>
    <property type="match status" value="2"/>
</dbReference>
<keyword evidence="1" id="KW-0479">Metal-binding</keyword>
<dbReference type="EMBL" id="CP007243">
    <property type="protein sequence ID" value="AIA30632.1"/>
    <property type="molecule type" value="Genomic_DNA"/>
</dbReference>
<dbReference type="InterPro" id="IPR011706">
    <property type="entry name" value="Cu-oxidase_C"/>
</dbReference>
<evidence type="ECO:0000256" key="1">
    <source>
        <dbReference type="ARBA" id="ARBA00022723"/>
    </source>
</evidence>
<name>A0A059XZI5_9BACT</name>
<feature type="domain" description="Plastocyanin-like" evidence="4">
    <location>
        <begin position="182"/>
        <end position="295"/>
    </location>
</feature>
<dbReference type="Proteomes" id="UP000027059">
    <property type="component" value="Chromosome"/>
</dbReference>
<dbReference type="GO" id="GO:0016491">
    <property type="term" value="F:oxidoreductase activity"/>
    <property type="evidence" value="ECO:0007669"/>
    <property type="project" value="UniProtKB-KW"/>
</dbReference>
<dbReference type="HOGENOM" id="CLU_064932_1_0_0"/>
<dbReference type="InterPro" id="IPR011707">
    <property type="entry name" value="Cu-oxidase-like_N"/>
</dbReference>
<dbReference type="PANTHER" id="PTHR11709">
    <property type="entry name" value="MULTI-COPPER OXIDASE"/>
    <property type="match status" value="1"/>
</dbReference>
<organism evidence="6 7">
    <name type="scientific">Leptospirillum ferriphilum YSK</name>
    <dbReference type="NCBI Taxonomy" id="1441628"/>
    <lineage>
        <taxon>Bacteria</taxon>
        <taxon>Pseudomonadati</taxon>
        <taxon>Nitrospirota</taxon>
        <taxon>Nitrospiria</taxon>
        <taxon>Nitrospirales</taxon>
        <taxon>Nitrospiraceae</taxon>
        <taxon>Leptospirillum</taxon>
    </lineage>
</organism>
<dbReference type="PANTHER" id="PTHR11709:SF394">
    <property type="entry name" value="FI03373P-RELATED"/>
    <property type="match status" value="1"/>
</dbReference>
<dbReference type="InterPro" id="IPR008972">
    <property type="entry name" value="Cupredoxin"/>
</dbReference>
<dbReference type="CDD" id="cd04202">
    <property type="entry name" value="CuRO_D2_2dMcoN_like"/>
    <property type="match status" value="1"/>
</dbReference>
<dbReference type="AlphaFoldDB" id="A0A059XZI5"/>
<dbReference type="GO" id="GO:0005507">
    <property type="term" value="F:copper ion binding"/>
    <property type="evidence" value="ECO:0007669"/>
    <property type="project" value="InterPro"/>
</dbReference>
<dbReference type="KEGG" id="lfp:Y981_07320"/>
<dbReference type="CDD" id="cd13859">
    <property type="entry name" value="CuRO_D1_2dMcoN_like"/>
    <property type="match status" value="1"/>
</dbReference>
<protein>
    <submittedName>
        <fullName evidence="6">Multicopper oxidase</fullName>
    </submittedName>
</protein>
<sequence length="354" mass="40543">MALKLKLKKFIPVFIVFAFLETLSLMMAGQSFAATREFNLTIEEVRIHVAPGLDFNVFAFDGQVPGPLIHVKEGDHVIVHVTNNTSLPHTIHWHGINQTHDNWKMDGVPMITQEPIQPGDTFTYKWIAERSGTLWYHCHVNVNEHVALRGMWGPIIIDPKHPSHLEKKVTKDFILMYSSWQSPYSTHYGQGGGPRDEADYWSINAKSFPMDMPIRVKKGDIIRLHFIGAGDAFHEIHLHGHDMLVVRKDGYPLPHPYFVDTILVGPGERYDIIVRMNNPGRFVMHDHIDKHMTNGGKEMGGAMTVVEYDGIPKEDWYIWKGKSKTYDPDFFYTQSMKKGYGMFTNPKFKGTPVE</sequence>
<keyword evidence="7" id="KW-1185">Reference proteome</keyword>
<dbReference type="Pfam" id="PF07731">
    <property type="entry name" value="Cu-oxidase_2"/>
    <property type="match status" value="1"/>
</dbReference>
<keyword evidence="3" id="KW-0186">Copper</keyword>
<keyword evidence="2" id="KW-0560">Oxidoreductase</keyword>